<evidence type="ECO:0000313" key="3">
    <source>
        <dbReference type="Proteomes" id="UP001443914"/>
    </source>
</evidence>
<evidence type="ECO:0000259" key="1">
    <source>
        <dbReference type="Pfam" id="PF12274"/>
    </source>
</evidence>
<dbReference type="InterPro" id="IPR022059">
    <property type="entry name" value="DUF3615"/>
</dbReference>
<reference evidence="2" key="1">
    <citation type="submission" date="2024-03" db="EMBL/GenBank/DDBJ databases">
        <title>WGS assembly of Saponaria officinalis var. Norfolk2.</title>
        <authorList>
            <person name="Jenkins J."/>
            <person name="Shu S."/>
            <person name="Grimwood J."/>
            <person name="Barry K."/>
            <person name="Goodstein D."/>
            <person name="Schmutz J."/>
            <person name="Leebens-Mack J."/>
            <person name="Osbourn A."/>
        </authorList>
    </citation>
    <scope>NUCLEOTIDE SEQUENCE [LARGE SCALE GENOMIC DNA]</scope>
    <source>
        <strain evidence="2">JIC</strain>
    </source>
</reference>
<keyword evidence="3" id="KW-1185">Reference proteome</keyword>
<evidence type="ECO:0000313" key="2">
    <source>
        <dbReference type="EMBL" id="KAK9740160.1"/>
    </source>
</evidence>
<sequence length="184" mass="20415">MINDGNSCLEAQGPVVWIDPNKLIRGPVGVDLSVFPCNREGDQARLDRKKRFIRKKHVNDAVKNEAENWKELDCRTAEEAVKFYNAKHGTQYEVVEPLGSYCRLYCGFWFHCNFRAQCKSGSGHGLGSAPKLFFAELYCKGANKLIVNVCTMLEGLGPSPSTVQGCNICGDMLLHPVNGFEVGN</sequence>
<dbReference type="PANTHER" id="PTHR34710:SF20">
    <property type="entry name" value="OS10G0550200 PROTEIN"/>
    <property type="match status" value="1"/>
</dbReference>
<comment type="caution">
    <text evidence="2">The sequence shown here is derived from an EMBL/GenBank/DDBJ whole genome shotgun (WGS) entry which is preliminary data.</text>
</comment>
<dbReference type="AlphaFoldDB" id="A0AAW1M0R7"/>
<dbReference type="Proteomes" id="UP001443914">
    <property type="component" value="Unassembled WGS sequence"/>
</dbReference>
<accession>A0AAW1M0R7</accession>
<name>A0AAW1M0R7_SAPOF</name>
<dbReference type="Pfam" id="PF12274">
    <property type="entry name" value="DUF3615"/>
    <property type="match status" value="1"/>
</dbReference>
<dbReference type="PANTHER" id="PTHR34710">
    <property type="entry name" value="OS03G0834100 PROTEIN"/>
    <property type="match status" value="1"/>
</dbReference>
<gene>
    <name evidence="2" type="ORF">RND81_03G016000</name>
</gene>
<organism evidence="2 3">
    <name type="scientific">Saponaria officinalis</name>
    <name type="common">Common soapwort</name>
    <name type="synonym">Lychnis saponaria</name>
    <dbReference type="NCBI Taxonomy" id="3572"/>
    <lineage>
        <taxon>Eukaryota</taxon>
        <taxon>Viridiplantae</taxon>
        <taxon>Streptophyta</taxon>
        <taxon>Embryophyta</taxon>
        <taxon>Tracheophyta</taxon>
        <taxon>Spermatophyta</taxon>
        <taxon>Magnoliopsida</taxon>
        <taxon>eudicotyledons</taxon>
        <taxon>Gunneridae</taxon>
        <taxon>Pentapetalae</taxon>
        <taxon>Caryophyllales</taxon>
        <taxon>Caryophyllaceae</taxon>
        <taxon>Caryophylleae</taxon>
        <taxon>Saponaria</taxon>
    </lineage>
</organism>
<feature type="domain" description="DUF3615" evidence="1">
    <location>
        <begin position="77"/>
        <end position="176"/>
    </location>
</feature>
<dbReference type="EMBL" id="JBDFQZ010000003">
    <property type="protein sequence ID" value="KAK9740160.1"/>
    <property type="molecule type" value="Genomic_DNA"/>
</dbReference>
<proteinExistence type="predicted"/>
<protein>
    <recommendedName>
        <fullName evidence="1">DUF3615 domain-containing protein</fullName>
    </recommendedName>
</protein>